<comment type="similarity">
    <text evidence="1 5">Belongs to the bacterial ribosomal protein bL33 family.</text>
</comment>
<dbReference type="InterPro" id="IPR001705">
    <property type="entry name" value="Ribosomal_bL33"/>
</dbReference>
<organism evidence="6 7">
    <name type="scientific">Candidatus Buchananbacteria bacterium RIFCSPHIGHO2_01_FULL_46_12</name>
    <dbReference type="NCBI Taxonomy" id="1797536"/>
    <lineage>
        <taxon>Bacteria</taxon>
        <taxon>Candidatus Buchananiibacteriota</taxon>
    </lineage>
</organism>
<keyword evidence="3 5" id="KW-0687">Ribonucleoprotein</keyword>
<dbReference type="SUPFAM" id="SSF57829">
    <property type="entry name" value="Zn-binding ribosomal proteins"/>
    <property type="match status" value="1"/>
</dbReference>
<dbReference type="Gene3D" id="2.20.28.120">
    <property type="entry name" value="Ribosomal protein L33"/>
    <property type="match status" value="1"/>
</dbReference>
<dbReference type="NCBIfam" id="TIGR01023">
    <property type="entry name" value="rpmG_bact"/>
    <property type="match status" value="1"/>
</dbReference>
<dbReference type="HAMAP" id="MF_00294">
    <property type="entry name" value="Ribosomal_bL33"/>
    <property type="match status" value="1"/>
</dbReference>
<evidence type="ECO:0000313" key="7">
    <source>
        <dbReference type="Proteomes" id="UP000178432"/>
    </source>
</evidence>
<keyword evidence="2 5" id="KW-0689">Ribosomal protein</keyword>
<gene>
    <name evidence="5" type="primary">rpmG</name>
    <name evidence="6" type="ORF">A2663_04860</name>
</gene>
<dbReference type="InterPro" id="IPR011332">
    <property type="entry name" value="Ribosomal_zn-bd"/>
</dbReference>
<accession>A0A1G1Y9S7</accession>
<dbReference type="GO" id="GO:0003735">
    <property type="term" value="F:structural constituent of ribosome"/>
    <property type="evidence" value="ECO:0007669"/>
    <property type="project" value="InterPro"/>
</dbReference>
<sequence length="51" mass="6362">MSQDNLIKFECKECKRVNYFSKKNKKTLKNRLELKKFCRWCKKHTLHKETK</sequence>
<evidence type="ECO:0000256" key="4">
    <source>
        <dbReference type="ARBA" id="ARBA00035176"/>
    </source>
</evidence>
<dbReference type="InterPro" id="IPR038584">
    <property type="entry name" value="Ribosomal_bL33_sf"/>
</dbReference>
<name>A0A1G1Y9S7_9BACT</name>
<dbReference type="GO" id="GO:0005840">
    <property type="term" value="C:ribosome"/>
    <property type="evidence" value="ECO:0007669"/>
    <property type="project" value="UniProtKB-KW"/>
</dbReference>
<reference evidence="6 7" key="1">
    <citation type="journal article" date="2016" name="Nat. Commun.">
        <title>Thousands of microbial genomes shed light on interconnected biogeochemical processes in an aquifer system.</title>
        <authorList>
            <person name="Anantharaman K."/>
            <person name="Brown C.T."/>
            <person name="Hug L.A."/>
            <person name="Sharon I."/>
            <person name="Castelle C.J."/>
            <person name="Probst A.J."/>
            <person name="Thomas B.C."/>
            <person name="Singh A."/>
            <person name="Wilkins M.J."/>
            <person name="Karaoz U."/>
            <person name="Brodie E.L."/>
            <person name="Williams K.H."/>
            <person name="Hubbard S.S."/>
            <person name="Banfield J.F."/>
        </authorList>
    </citation>
    <scope>NUCLEOTIDE SEQUENCE [LARGE SCALE GENOMIC DNA]</scope>
</reference>
<dbReference type="AlphaFoldDB" id="A0A1G1Y9S7"/>
<evidence type="ECO:0000256" key="2">
    <source>
        <dbReference type="ARBA" id="ARBA00022980"/>
    </source>
</evidence>
<protein>
    <recommendedName>
        <fullName evidence="4 5">Large ribosomal subunit protein bL33</fullName>
    </recommendedName>
</protein>
<evidence type="ECO:0000256" key="3">
    <source>
        <dbReference type="ARBA" id="ARBA00023274"/>
    </source>
</evidence>
<dbReference type="NCBIfam" id="NF001764">
    <property type="entry name" value="PRK00504.1"/>
    <property type="match status" value="1"/>
</dbReference>
<dbReference type="EMBL" id="MHIF01000005">
    <property type="protein sequence ID" value="OGY49093.1"/>
    <property type="molecule type" value="Genomic_DNA"/>
</dbReference>
<dbReference type="Pfam" id="PF00471">
    <property type="entry name" value="Ribosomal_L33"/>
    <property type="match status" value="1"/>
</dbReference>
<dbReference type="Proteomes" id="UP000178432">
    <property type="component" value="Unassembled WGS sequence"/>
</dbReference>
<dbReference type="GO" id="GO:0005737">
    <property type="term" value="C:cytoplasm"/>
    <property type="evidence" value="ECO:0007669"/>
    <property type="project" value="UniProtKB-ARBA"/>
</dbReference>
<dbReference type="NCBIfam" id="NF001860">
    <property type="entry name" value="PRK00595.1"/>
    <property type="match status" value="1"/>
</dbReference>
<proteinExistence type="inferred from homology"/>
<evidence type="ECO:0000256" key="5">
    <source>
        <dbReference type="HAMAP-Rule" id="MF_00294"/>
    </source>
</evidence>
<comment type="caution">
    <text evidence="6">The sequence shown here is derived from an EMBL/GenBank/DDBJ whole genome shotgun (WGS) entry which is preliminary data.</text>
</comment>
<evidence type="ECO:0000313" key="6">
    <source>
        <dbReference type="EMBL" id="OGY49093.1"/>
    </source>
</evidence>
<evidence type="ECO:0000256" key="1">
    <source>
        <dbReference type="ARBA" id="ARBA00007596"/>
    </source>
</evidence>
<dbReference type="GO" id="GO:1990904">
    <property type="term" value="C:ribonucleoprotein complex"/>
    <property type="evidence" value="ECO:0007669"/>
    <property type="project" value="UniProtKB-KW"/>
</dbReference>
<dbReference type="GO" id="GO:0006412">
    <property type="term" value="P:translation"/>
    <property type="evidence" value="ECO:0007669"/>
    <property type="project" value="UniProtKB-UniRule"/>
</dbReference>